<dbReference type="Proteomes" id="UP001159363">
    <property type="component" value="Chromosome X"/>
</dbReference>
<evidence type="ECO:0000313" key="1">
    <source>
        <dbReference type="EMBL" id="KAJ8887857.1"/>
    </source>
</evidence>
<protein>
    <submittedName>
        <fullName evidence="1">Uncharacterized protein</fullName>
    </submittedName>
</protein>
<gene>
    <name evidence="1" type="ORF">PR048_014075</name>
</gene>
<sequence>MSRTLPGVCALSPPLSQRLVYKDWRLRRHRTERESLVSVTFGSKTKGQFLLRMFLFSRQSFTSPADLLFQRNYQDMPSVLTAVGGLSISMGCHWLVHNLKHPSDDRTPRSLDIHMPSIPGLDGCWQVMHNVHRMPNKHHHYVSTDLSLDGALIKIMETEDLPQKNFISVEDQQCEQHFQDTHMRDSESRLWLAATDVTLGDSYSSTLSDCMDWSNECRSPELLSTIQAVHG</sequence>
<keyword evidence="2" id="KW-1185">Reference proteome</keyword>
<reference evidence="1 2" key="1">
    <citation type="submission" date="2023-02" db="EMBL/GenBank/DDBJ databases">
        <title>LHISI_Scaffold_Assembly.</title>
        <authorList>
            <person name="Stuart O.P."/>
            <person name="Cleave R."/>
            <person name="Magrath M.J.L."/>
            <person name="Mikheyev A.S."/>
        </authorList>
    </citation>
    <scope>NUCLEOTIDE SEQUENCE [LARGE SCALE GENOMIC DNA]</scope>
    <source>
        <strain evidence="1">Daus_M_001</strain>
        <tissue evidence="1">Leg muscle</tissue>
    </source>
</reference>
<dbReference type="EMBL" id="JARBHB010000004">
    <property type="protein sequence ID" value="KAJ8887857.1"/>
    <property type="molecule type" value="Genomic_DNA"/>
</dbReference>
<accession>A0ABQ9HUF2</accession>
<comment type="caution">
    <text evidence="1">The sequence shown here is derived from an EMBL/GenBank/DDBJ whole genome shotgun (WGS) entry which is preliminary data.</text>
</comment>
<evidence type="ECO:0000313" key="2">
    <source>
        <dbReference type="Proteomes" id="UP001159363"/>
    </source>
</evidence>
<proteinExistence type="predicted"/>
<name>A0ABQ9HUF2_9NEOP</name>
<organism evidence="1 2">
    <name type="scientific">Dryococelus australis</name>
    <dbReference type="NCBI Taxonomy" id="614101"/>
    <lineage>
        <taxon>Eukaryota</taxon>
        <taxon>Metazoa</taxon>
        <taxon>Ecdysozoa</taxon>
        <taxon>Arthropoda</taxon>
        <taxon>Hexapoda</taxon>
        <taxon>Insecta</taxon>
        <taxon>Pterygota</taxon>
        <taxon>Neoptera</taxon>
        <taxon>Polyneoptera</taxon>
        <taxon>Phasmatodea</taxon>
        <taxon>Verophasmatodea</taxon>
        <taxon>Anareolatae</taxon>
        <taxon>Phasmatidae</taxon>
        <taxon>Eurycanthinae</taxon>
        <taxon>Dryococelus</taxon>
    </lineage>
</organism>